<name>A0A6B2L5B9_9EUKA</name>
<dbReference type="InterPro" id="IPR011050">
    <property type="entry name" value="Pectin_lyase_fold/virulence"/>
</dbReference>
<dbReference type="GO" id="GO:0004650">
    <property type="term" value="F:polygalacturonase activity"/>
    <property type="evidence" value="ECO:0007669"/>
    <property type="project" value="InterPro"/>
</dbReference>
<organism evidence="2">
    <name type="scientific">Arcella intermedia</name>
    <dbReference type="NCBI Taxonomy" id="1963864"/>
    <lineage>
        <taxon>Eukaryota</taxon>
        <taxon>Amoebozoa</taxon>
        <taxon>Tubulinea</taxon>
        <taxon>Elardia</taxon>
        <taxon>Arcellinida</taxon>
        <taxon>Sphaerothecina</taxon>
        <taxon>Arcellidae</taxon>
        <taxon>Arcella</taxon>
    </lineage>
</organism>
<dbReference type="EMBL" id="GIBP01003176">
    <property type="protein sequence ID" value="NDV32145.1"/>
    <property type="molecule type" value="Transcribed_RNA"/>
</dbReference>
<sequence length="417" mass="44668">MYPTDFGADPTGKTDSTTAFSAVVKALLAKDTGHKLADGITDLGGATVDLGGGDYLISQPIVIPVYYGNFHFKSGTLRASSAFPKDRFLIEIGSKSCSNGQGSCNENVGFEDMMLDSQLIAAGGLHIIATMGANVGPQMFFLGFQNAGIRVSGGHETMIHETWLGQYLYSDPRSSNPTANGIELLGNDHYITNTIVFSSRVGVLITGAANLLTGVHTWNLASSEGGIGIYVDAPGYTQNRLVACYLDFNSVVAVAPEHLSIVDGFFLCGGNIVLVAIPGHQTVNGLNVIDNQWDQCSNNTIMLDQTQAKFTDVIDTTIESNMANPTSLLMKSTKATAKLRLENASKWQFDFNNRLLFGSIQNFGYSMVIEGNGFARHAARAINGNIVTVETDQPVTGTVYVWVDQSRDSQPCGSTCK</sequence>
<accession>A0A6B2L5B9</accession>
<dbReference type="PANTHER" id="PTHR33928">
    <property type="entry name" value="POLYGALACTURONASE QRT3"/>
    <property type="match status" value="1"/>
</dbReference>
<protein>
    <recommendedName>
        <fullName evidence="1">Rhamnogalacturonase A/B/Epimerase-like pectate lyase domain-containing protein</fullName>
    </recommendedName>
</protein>
<reference evidence="2" key="1">
    <citation type="journal article" date="2020" name="J. Eukaryot. Microbiol.">
        <title>De novo Sequencing, Assembly and Annotation of the Transcriptome for the Free-Living Testate Amoeba Arcella intermedia.</title>
        <authorList>
            <person name="Ribeiro G.M."/>
            <person name="Porfirio-Sousa A.L."/>
            <person name="Maurer-Alcala X.X."/>
            <person name="Katz L.A."/>
            <person name="Lahr D.J.G."/>
        </authorList>
    </citation>
    <scope>NUCLEOTIDE SEQUENCE</scope>
</reference>
<feature type="domain" description="Rhamnogalacturonase A/B/Epimerase-like pectate lyase" evidence="1">
    <location>
        <begin position="4"/>
        <end position="203"/>
    </location>
</feature>
<dbReference type="Gene3D" id="2.160.20.10">
    <property type="entry name" value="Single-stranded right-handed beta-helix, Pectin lyase-like"/>
    <property type="match status" value="1"/>
</dbReference>
<dbReference type="Pfam" id="PF12708">
    <property type="entry name" value="Pect-lyase_RHGA_epim"/>
    <property type="match status" value="1"/>
</dbReference>
<dbReference type="AlphaFoldDB" id="A0A6B2L5B9"/>
<dbReference type="SUPFAM" id="SSF51126">
    <property type="entry name" value="Pectin lyase-like"/>
    <property type="match status" value="1"/>
</dbReference>
<evidence type="ECO:0000313" key="2">
    <source>
        <dbReference type="EMBL" id="NDV32145.1"/>
    </source>
</evidence>
<dbReference type="InterPro" id="IPR039279">
    <property type="entry name" value="QRT3-like"/>
</dbReference>
<dbReference type="PANTHER" id="PTHR33928:SF2">
    <property type="entry name" value="PECTATE LYASE SUPERFAMILY PROTEIN DOMAIN-CONTAINING PROTEIN-RELATED"/>
    <property type="match status" value="1"/>
</dbReference>
<evidence type="ECO:0000259" key="1">
    <source>
        <dbReference type="Pfam" id="PF12708"/>
    </source>
</evidence>
<dbReference type="InterPro" id="IPR012334">
    <property type="entry name" value="Pectin_lyas_fold"/>
</dbReference>
<dbReference type="InterPro" id="IPR024535">
    <property type="entry name" value="RHGA/B-epi-like_pectate_lyase"/>
</dbReference>
<proteinExistence type="predicted"/>